<keyword evidence="5" id="KW-1185">Reference proteome</keyword>
<gene>
    <name evidence="4" type="ORF">ACFSQ0_09155</name>
</gene>
<dbReference type="SUPFAM" id="SSF51261">
    <property type="entry name" value="Duplicated hybrid motif"/>
    <property type="match status" value="1"/>
</dbReference>
<evidence type="ECO:0000313" key="4">
    <source>
        <dbReference type="EMBL" id="MFD2698156.1"/>
    </source>
</evidence>
<proteinExistence type="predicted"/>
<feature type="domain" description="M23ase beta-sheet core" evidence="3">
    <location>
        <begin position="186"/>
        <end position="281"/>
    </location>
</feature>
<sequence>MSKPKKSKRIKRKLLYKYRLVVLNEDTFEEQFALRLNRLNIFVGVGISTILIIAFTTVLIAFTPLREYIPGYASTKLRKQATSLAYKTDSLQIALDQKNRYLESIRRVLAGEVSPLDFEEENLDTVNQIVADTVNFNASETDSLLRKEVAEEERFNVQKQLDSKVEFSLFSPLKGEISENFNPQTKHYAVDVVAQENTPVKSIADGTVIFAEWSAATGYVIILEHNHGLLSVYKHNKSLTKAQGEMVVAGEVIAKVGNTGELTTGPHLHFELWSNGYPVNPQEFIEF</sequence>
<dbReference type="CDD" id="cd12797">
    <property type="entry name" value="M23_peptidase"/>
    <property type="match status" value="1"/>
</dbReference>
<accession>A0ABW5SED9</accession>
<organism evidence="4 5">
    <name type="scientific">Mesonia sediminis</name>
    <dbReference type="NCBI Taxonomy" id="1703946"/>
    <lineage>
        <taxon>Bacteria</taxon>
        <taxon>Pseudomonadati</taxon>
        <taxon>Bacteroidota</taxon>
        <taxon>Flavobacteriia</taxon>
        <taxon>Flavobacteriales</taxon>
        <taxon>Flavobacteriaceae</taxon>
        <taxon>Mesonia</taxon>
    </lineage>
</organism>
<evidence type="ECO:0000313" key="5">
    <source>
        <dbReference type="Proteomes" id="UP001597357"/>
    </source>
</evidence>
<evidence type="ECO:0000259" key="3">
    <source>
        <dbReference type="Pfam" id="PF01551"/>
    </source>
</evidence>
<dbReference type="PANTHER" id="PTHR21666">
    <property type="entry name" value="PEPTIDASE-RELATED"/>
    <property type="match status" value="1"/>
</dbReference>
<dbReference type="Gene3D" id="2.70.70.10">
    <property type="entry name" value="Glucose Permease (Domain IIA)"/>
    <property type="match status" value="1"/>
</dbReference>
<dbReference type="Pfam" id="PF01551">
    <property type="entry name" value="Peptidase_M23"/>
    <property type="match status" value="1"/>
</dbReference>
<keyword evidence="2" id="KW-0812">Transmembrane</keyword>
<dbReference type="EC" id="3.4.24.-" evidence="4"/>
<feature type="transmembrane region" description="Helical" evidence="2">
    <location>
        <begin position="41"/>
        <end position="62"/>
    </location>
</feature>
<keyword evidence="4" id="KW-0378">Hydrolase</keyword>
<evidence type="ECO:0000256" key="2">
    <source>
        <dbReference type="SAM" id="Phobius"/>
    </source>
</evidence>
<name>A0ABW5SED9_9FLAO</name>
<dbReference type="Proteomes" id="UP001597357">
    <property type="component" value="Unassembled WGS sequence"/>
</dbReference>
<protein>
    <submittedName>
        <fullName evidence="4">M23 family metallopeptidase</fullName>
        <ecNumber evidence="4">3.4.24.-</ecNumber>
    </submittedName>
</protein>
<keyword evidence="2" id="KW-1133">Transmembrane helix</keyword>
<dbReference type="InterPro" id="IPR016047">
    <property type="entry name" value="M23ase_b-sheet_dom"/>
</dbReference>
<dbReference type="PANTHER" id="PTHR21666:SF289">
    <property type="entry name" value="L-ALA--D-GLU ENDOPEPTIDASE"/>
    <property type="match status" value="1"/>
</dbReference>
<dbReference type="InterPro" id="IPR050570">
    <property type="entry name" value="Cell_wall_metabolism_enzyme"/>
</dbReference>
<reference evidence="5" key="1">
    <citation type="journal article" date="2019" name="Int. J. Syst. Evol. Microbiol.">
        <title>The Global Catalogue of Microorganisms (GCM) 10K type strain sequencing project: providing services to taxonomists for standard genome sequencing and annotation.</title>
        <authorList>
            <consortium name="The Broad Institute Genomics Platform"/>
            <consortium name="The Broad Institute Genome Sequencing Center for Infectious Disease"/>
            <person name="Wu L."/>
            <person name="Ma J."/>
        </authorList>
    </citation>
    <scope>NUCLEOTIDE SEQUENCE [LARGE SCALE GENOMIC DNA]</scope>
    <source>
        <strain evidence="5">KCTC 42255</strain>
    </source>
</reference>
<keyword evidence="2" id="KW-0472">Membrane</keyword>
<comment type="caution">
    <text evidence="4">The sequence shown here is derived from an EMBL/GenBank/DDBJ whole genome shotgun (WGS) entry which is preliminary data.</text>
</comment>
<keyword evidence="1" id="KW-0732">Signal</keyword>
<dbReference type="RefSeq" id="WP_379047253.1">
    <property type="nucleotide sequence ID" value="NZ_JBHULZ010000041.1"/>
</dbReference>
<dbReference type="InterPro" id="IPR011055">
    <property type="entry name" value="Dup_hybrid_motif"/>
</dbReference>
<evidence type="ECO:0000256" key="1">
    <source>
        <dbReference type="ARBA" id="ARBA00022729"/>
    </source>
</evidence>
<dbReference type="EMBL" id="JBHULZ010000041">
    <property type="protein sequence ID" value="MFD2698156.1"/>
    <property type="molecule type" value="Genomic_DNA"/>
</dbReference>
<dbReference type="GO" id="GO:0016787">
    <property type="term" value="F:hydrolase activity"/>
    <property type="evidence" value="ECO:0007669"/>
    <property type="project" value="UniProtKB-KW"/>
</dbReference>